<dbReference type="InterPro" id="IPR003837">
    <property type="entry name" value="GatC"/>
</dbReference>
<dbReference type="EC" id="6.3.5.-" evidence="1"/>
<proteinExistence type="inferred from homology"/>
<protein>
    <recommendedName>
        <fullName evidence="1">Aspartyl/glutamyl-tRNA(Asn/Gln) amidotransferase subunit C</fullName>
        <shortName evidence="1">Asp/Glu-ADT subunit C</shortName>
        <ecNumber evidence="1">6.3.5.-</ecNumber>
    </recommendedName>
</protein>
<keyword evidence="1 2" id="KW-0436">Ligase</keyword>
<dbReference type="Gene3D" id="1.10.20.60">
    <property type="entry name" value="Glu-tRNAGln amidotransferase C subunit, N-terminal domain"/>
    <property type="match status" value="1"/>
</dbReference>
<comment type="caution">
    <text evidence="2">The sequence shown here is derived from an EMBL/GenBank/DDBJ whole genome shotgun (WGS) entry which is preliminary data.</text>
</comment>
<reference evidence="3" key="1">
    <citation type="submission" date="2017-09" db="EMBL/GenBank/DDBJ databases">
        <title>Depth-based differentiation of microbial function through sediment-hosted aquifers and enrichment of novel symbionts in the deep terrestrial subsurface.</title>
        <authorList>
            <person name="Probst A.J."/>
            <person name="Ladd B."/>
            <person name="Jarett J.K."/>
            <person name="Geller-Mcgrath D.E."/>
            <person name="Sieber C.M.K."/>
            <person name="Emerson J.B."/>
            <person name="Anantharaman K."/>
            <person name="Thomas B.C."/>
            <person name="Malmstrom R."/>
            <person name="Stieglmeier M."/>
            <person name="Klingl A."/>
            <person name="Woyke T."/>
            <person name="Ryan C.M."/>
            <person name="Banfield J.F."/>
        </authorList>
    </citation>
    <scope>NUCLEOTIDE SEQUENCE [LARGE SCALE GENOMIC DNA]</scope>
</reference>
<keyword evidence="1" id="KW-0648">Protein biosynthesis</keyword>
<dbReference type="GO" id="GO:0050566">
    <property type="term" value="F:asparaginyl-tRNA synthase (glutamine-hydrolyzing) activity"/>
    <property type="evidence" value="ECO:0007669"/>
    <property type="project" value="RHEA"/>
</dbReference>
<gene>
    <name evidence="1 2" type="primary">gatC</name>
    <name evidence="2" type="ORF">COU33_02020</name>
</gene>
<dbReference type="GO" id="GO:0070681">
    <property type="term" value="P:glutaminyl-tRNAGln biosynthesis via transamidation"/>
    <property type="evidence" value="ECO:0007669"/>
    <property type="project" value="TreeGrafter"/>
</dbReference>
<dbReference type="GO" id="GO:0016740">
    <property type="term" value="F:transferase activity"/>
    <property type="evidence" value="ECO:0007669"/>
    <property type="project" value="UniProtKB-KW"/>
</dbReference>
<evidence type="ECO:0000313" key="3">
    <source>
        <dbReference type="Proteomes" id="UP000229362"/>
    </source>
</evidence>
<comment type="similarity">
    <text evidence="1">Belongs to the GatC family.</text>
</comment>
<organism evidence="2 3">
    <name type="scientific">Candidatus Magasanikbacteria bacterium CG10_big_fil_rev_8_21_14_0_10_43_6</name>
    <dbReference type="NCBI Taxonomy" id="1974650"/>
    <lineage>
        <taxon>Bacteria</taxon>
        <taxon>Candidatus Magasanikiibacteriota</taxon>
    </lineage>
</organism>
<accession>A0A2M6W1I8</accession>
<dbReference type="InterPro" id="IPR036113">
    <property type="entry name" value="Asp/Glu-ADT_sf_sub_c"/>
</dbReference>
<dbReference type="GO" id="GO:0006412">
    <property type="term" value="P:translation"/>
    <property type="evidence" value="ECO:0007669"/>
    <property type="project" value="UniProtKB-UniRule"/>
</dbReference>
<dbReference type="AlphaFoldDB" id="A0A2M6W1I8"/>
<dbReference type="NCBIfam" id="TIGR00135">
    <property type="entry name" value="gatC"/>
    <property type="match status" value="1"/>
</dbReference>
<comment type="catalytic activity">
    <reaction evidence="1">
        <text>L-glutamyl-tRNA(Gln) + L-glutamine + ATP + H2O = L-glutaminyl-tRNA(Gln) + L-glutamate + ADP + phosphate + H(+)</text>
        <dbReference type="Rhea" id="RHEA:17521"/>
        <dbReference type="Rhea" id="RHEA-COMP:9681"/>
        <dbReference type="Rhea" id="RHEA-COMP:9684"/>
        <dbReference type="ChEBI" id="CHEBI:15377"/>
        <dbReference type="ChEBI" id="CHEBI:15378"/>
        <dbReference type="ChEBI" id="CHEBI:29985"/>
        <dbReference type="ChEBI" id="CHEBI:30616"/>
        <dbReference type="ChEBI" id="CHEBI:43474"/>
        <dbReference type="ChEBI" id="CHEBI:58359"/>
        <dbReference type="ChEBI" id="CHEBI:78520"/>
        <dbReference type="ChEBI" id="CHEBI:78521"/>
        <dbReference type="ChEBI" id="CHEBI:456216"/>
    </reaction>
</comment>
<name>A0A2M6W1I8_9BACT</name>
<comment type="subunit">
    <text evidence="1">Heterotrimer of A, B and C subunits.</text>
</comment>
<dbReference type="GO" id="GO:0006450">
    <property type="term" value="P:regulation of translational fidelity"/>
    <property type="evidence" value="ECO:0007669"/>
    <property type="project" value="InterPro"/>
</dbReference>
<keyword evidence="2" id="KW-0808">Transferase</keyword>
<dbReference type="EMBL" id="PFBZ01000085">
    <property type="protein sequence ID" value="PIT86641.1"/>
    <property type="molecule type" value="Genomic_DNA"/>
</dbReference>
<dbReference type="PANTHER" id="PTHR15004:SF0">
    <property type="entry name" value="GLUTAMYL-TRNA(GLN) AMIDOTRANSFERASE SUBUNIT C, MITOCHONDRIAL"/>
    <property type="match status" value="1"/>
</dbReference>
<keyword evidence="1" id="KW-0067">ATP-binding</keyword>
<comment type="function">
    <text evidence="1">Allows the formation of correctly charged Asn-tRNA(Asn) or Gln-tRNA(Gln) through the transamidation of misacylated Asp-tRNA(Asn) or Glu-tRNA(Gln) in organisms which lack either or both of asparaginyl-tRNA or glutaminyl-tRNA synthetases. The reaction takes place in the presence of glutamine and ATP through an activated phospho-Asp-tRNA(Asn) or phospho-Glu-tRNA(Gln).</text>
</comment>
<sequence>MSINQETIKHIAKLSRLSLTDHEIVLFSKQLTDVFTYIDTLNEVNTDGVEETSQVTGLINITGEDVVQTIDAQTREKLLQQFPSRDNDVLRVQKVLGDQ</sequence>
<dbReference type="HAMAP" id="MF_00122">
    <property type="entry name" value="GatC"/>
    <property type="match status" value="1"/>
</dbReference>
<dbReference type="Proteomes" id="UP000229362">
    <property type="component" value="Unassembled WGS sequence"/>
</dbReference>
<evidence type="ECO:0000313" key="2">
    <source>
        <dbReference type="EMBL" id="PIT86641.1"/>
    </source>
</evidence>
<evidence type="ECO:0000256" key="1">
    <source>
        <dbReference type="HAMAP-Rule" id="MF_00122"/>
    </source>
</evidence>
<dbReference type="GO" id="GO:0050567">
    <property type="term" value="F:glutaminyl-tRNA synthase (glutamine-hydrolyzing) activity"/>
    <property type="evidence" value="ECO:0007669"/>
    <property type="project" value="UniProtKB-UniRule"/>
</dbReference>
<dbReference type="PANTHER" id="PTHR15004">
    <property type="entry name" value="GLUTAMYL-TRNA(GLN) AMIDOTRANSFERASE SUBUNIT C, MITOCHONDRIAL"/>
    <property type="match status" value="1"/>
</dbReference>
<dbReference type="Pfam" id="PF02686">
    <property type="entry name" value="GatC"/>
    <property type="match status" value="1"/>
</dbReference>
<dbReference type="GO" id="GO:0005524">
    <property type="term" value="F:ATP binding"/>
    <property type="evidence" value="ECO:0007669"/>
    <property type="project" value="UniProtKB-KW"/>
</dbReference>
<comment type="catalytic activity">
    <reaction evidence="1">
        <text>L-aspartyl-tRNA(Asn) + L-glutamine + ATP + H2O = L-asparaginyl-tRNA(Asn) + L-glutamate + ADP + phosphate + 2 H(+)</text>
        <dbReference type="Rhea" id="RHEA:14513"/>
        <dbReference type="Rhea" id="RHEA-COMP:9674"/>
        <dbReference type="Rhea" id="RHEA-COMP:9677"/>
        <dbReference type="ChEBI" id="CHEBI:15377"/>
        <dbReference type="ChEBI" id="CHEBI:15378"/>
        <dbReference type="ChEBI" id="CHEBI:29985"/>
        <dbReference type="ChEBI" id="CHEBI:30616"/>
        <dbReference type="ChEBI" id="CHEBI:43474"/>
        <dbReference type="ChEBI" id="CHEBI:58359"/>
        <dbReference type="ChEBI" id="CHEBI:78515"/>
        <dbReference type="ChEBI" id="CHEBI:78516"/>
        <dbReference type="ChEBI" id="CHEBI:456216"/>
    </reaction>
</comment>
<keyword evidence="1" id="KW-0547">Nucleotide-binding</keyword>
<dbReference type="SUPFAM" id="SSF141000">
    <property type="entry name" value="Glu-tRNAGln amidotransferase C subunit"/>
    <property type="match status" value="1"/>
</dbReference>